<evidence type="ECO:0000313" key="6">
    <source>
        <dbReference type="EMBL" id="PPQ84918.1"/>
    </source>
</evidence>
<dbReference type="STRING" id="93625.A0A409X2D3"/>
<dbReference type="GO" id="GO:0000324">
    <property type="term" value="C:fungal-type vacuole"/>
    <property type="evidence" value="ECO:0007669"/>
    <property type="project" value="TreeGrafter"/>
</dbReference>
<keyword evidence="4 5" id="KW-0472">Membrane</keyword>
<evidence type="ECO:0008006" key="8">
    <source>
        <dbReference type="Google" id="ProtNLM"/>
    </source>
</evidence>
<evidence type="ECO:0000313" key="7">
    <source>
        <dbReference type="Proteomes" id="UP000283269"/>
    </source>
</evidence>
<dbReference type="InterPro" id="IPR007568">
    <property type="entry name" value="RTA1"/>
</dbReference>
<sequence>MSNDNQSGTDVHNNPYGYVPSRATAVIFILLFAASTLLHAFQATKHRLWWLFWTACFCGVIEVVGWSGRLWSSYNPLNGSAFQMQITCTIIAPTPLLAANFVILGNIIKRLGPAYSRLTPRWYTILFCSSDVISLVIQALGGGMAASAKDNAGSKTGSDVMLVGIIFQLVIILVYSTCAIEFFYRYNTRRPFEGRSQWDGKLGSAQGRLTPNIKLMSYVLAFSTVLFFIRSIYRIAELADGWNGKIIQTEVYFNVLDGAMIILAIYTLNIFHPGRLLYSYEETKEAELRNVNSA</sequence>
<comment type="subcellular location">
    <subcellularLocation>
        <location evidence="1">Membrane</location>
        <topology evidence="1">Multi-pass membrane protein</topology>
    </subcellularLocation>
</comment>
<dbReference type="OrthoDB" id="3358017at2759"/>
<gene>
    <name evidence="6" type="ORF">CVT25_004586</name>
</gene>
<proteinExistence type="predicted"/>
<reference evidence="6 7" key="1">
    <citation type="journal article" date="2018" name="Evol. Lett.">
        <title>Horizontal gene cluster transfer increased hallucinogenic mushroom diversity.</title>
        <authorList>
            <person name="Reynolds H.T."/>
            <person name="Vijayakumar V."/>
            <person name="Gluck-Thaler E."/>
            <person name="Korotkin H.B."/>
            <person name="Matheny P.B."/>
            <person name="Slot J.C."/>
        </authorList>
    </citation>
    <scope>NUCLEOTIDE SEQUENCE [LARGE SCALE GENOMIC DNA]</scope>
    <source>
        <strain evidence="6 7">2631</strain>
    </source>
</reference>
<feature type="transmembrane region" description="Helical" evidence="5">
    <location>
        <begin position="48"/>
        <end position="68"/>
    </location>
</feature>
<evidence type="ECO:0000256" key="4">
    <source>
        <dbReference type="ARBA" id="ARBA00023136"/>
    </source>
</evidence>
<name>A0A409X2D3_PSICY</name>
<dbReference type="InParanoid" id="A0A409X2D3"/>
<dbReference type="EMBL" id="NHYD01002787">
    <property type="protein sequence ID" value="PPQ84918.1"/>
    <property type="molecule type" value="Genomic_DNA"/>
</dbReference>
<dbReference type="GO" id="GO:0005886">
    <property type="term" value="C:plasma membrane"/>
    <property type="evidence" value="ECO:0007669"/>
    <property type="project" value="TreeGrafter"/>
</dbReference>
<dbReference type="Pfam" id="PF04479">
    <property type="entry name" value="RTA1"/>
    <property type="match status" value="1"/>
</dbReference>
<keyword evidence="7" id="KW-1185">Reference proteome</keyword>
<feature type="transmembrane region" description="Helical" evidence="5">
    <location>
        <begin position="23"/>
        <end position="41"/>
    </location>
</feature>
<evidence type="ECO:0000256" key="5">
    <source>
        <dbReference type="SAM" id="Phobius"/>
    </source>
</evidence>
<accession>A0A409X2D3</accession>
<feature type="transmembrane region" description="Helical" evidence="5">
    <location>
        <begin position="160"/>
        <end position="184"/>
    </location>
</feature>
<feature type="transmembrane region" description="Helical" evidence="5">
    <location>
        <begin position="215"/>
        <end position="236"/>
    </location>
</feature>
<protein>
    <recommendedName>
        <fullName evidence="8">RTA1-domain-containing protein</fullName>
    </recommendedName>
</protein>
<feature type="transmembrane region" description="Helical" evidence="5">
    <location>
        <begin position="80"/>
        <end position="108"/>
    </location>
</feature>
<evidence type="ECO:0000256" key="1">
    <source>
        <dbReference type="ARBA" id="ARBA00004141"/>
    </source>
</evidence>
<feature type="transmembrane region" description="Helical" evidence="5">
    <location>
        <begin position="251"/>
        <end position="271"/>
    </location>
</feature>
<evidence type="ECO:0000256" key="3">
    <source>
        <dbReference type="ARBA" id="ARBA00022989"/>
    </source>
</evidence>
<dbReference type="FunCoup" id="A0A409X2D3">
    <property type="interactions" value="31"/>
</dbReference>
<comment type="caution">
    <text evidence="6">The sequence shown here is derived from an EMBL/GenBank/DDBJ whole genome shotgun (WGS) entry which is preliminary data.</text>
</comment>
<feature type="transmembrane region" description="Helical" evidence="5">
    <location>
        <begin position="120"/>
        <end position="140"/>
    </location>
</feature>
<dbReference type="PANTHER" id="PTHR31465">
    <property type="entry name" value="PROTEIN RTA1-RELATED"/>
    <property type="match status" value="1"/>
</dbReference>
<dbReference type="PANTHER" id="PTHR31465:SF9">
    <property type="entry name" value="SPHINGOID LONG-CHAIN BASE TRANSPORTER RSB1"/>
    <property type="match status" value="1"/>
</dbReference>
<dbReference type="Proteomes" id="UP000283269">
    <property type="component" value="Unassembled WGS sequence"/>
</dbReference>
<keyword evidence="2 5" id="KW-0812">Transmembrane</keyword>
<organism evidence="6 7">
    <name type="scientific">Psilocybe cyanescens</name>
    <dbReference type="NCBI Taxonomy" id="93625"/>
    <lineage>
        <taxon>Eukaryota</taxon>
        <taxon>Fungi</taxon>
        <taxon>Dikarya</taxon>
        <taxon>Basidiomycota</taxon>
        <taxon>Agaricomycotina</taxon>
        <taxon>Agaricomycetes</taxon>
        <taxon>Agaricomycetidae</taxon>
        <taxon>Agaricales</taxon>
        <taxon>Agaricineae</taxon>
        <taxon>Strophariaceae</taxon>
        <taxon>Psilocybe</taxon>
    </lineage>
</organism>
<evidence type="ECO:0000256" key="2">
    <source>
        <dbReference type="ARBA" id="ARBA00022692"/>
    </source>
</evidence>
<dbReference type="AlphaFoldDB" id="A0A409X2D3"/>
<keyword evidence="3 5" id="KW-1133">Transmembrane helix</keyword>